<protein>
    <submittedName>
        <fullName evidence="2">Uncharacterized protein</fullName>
    </submittedName>
</protein>
<evidence type="ECO:0000313" key="3">
    <source>
        <dbReference type="Proteomes" id="UP000700334"/>
    </source>
</evidence>
<proteinExistence type="predicted"/>
<feature type="chain" id="PRO_5035155241" evidence="1">
    <location>
        <begin position="18"/>
        <end position="191"/>
    </location>
</feature>
<sequence>MRSLWPLLCLLLASVSASSHPWLSSSASVHSTCRYSFLITAGDNGAARRWSLLRLEVCAPPTAPFNRADNHDVNFSCSFVVETRKPMWTQGTFPGYIAPQQPQPPDSNCNPSCGHLALVAPSRRGPLRMCSKIRQKVSYCNVVSHYRGPIGPSTAAPLASLPTPLSISRRQPAGNRQLITWTILTWVQNNC</sequence>
<dbReference type="AlphaFoldDB" id="A0A8J6APB4"/>
<dbReference type="EMBL" id="JAGFMF010011386">
    <property type="protein sequence ID" value="KAG8524518.1"/>
    <property type="molecule type" value="Genomic_DNA"/>
</dbReference>
<dbReference type="Proteomes" id="UP000700334">
    <property type="component" value="Unassembled WGS sequence"/>
</dbReference>
<accession>A0A8J6APB4</accession>
<feature type="signal peptide" evidence="1">
    <location>
        <begin position="1"/>
        <end position="17"/>
    </location>
</feature>
<gene>
    <name evidence="2" type="ORF">J0S82_004319</name>
</gene>
<keyword evidence="1" id="KW-0732">Signal</keyword>
<evidence type="ECO:0000313" key="2">
    <source>
        <dbReference type="EMBL" id="KAG8524518.1"/>
    </source>
</evidence>
<reference evidence="2" key="1">
    <citation type="journal article" date="2021" name="Evol. Appl.">
        <title>The genome of the Pyrenean desman and the effects of bottlenecks and inbreeding on the genomic landscape of an endangered species.</title>
        <authorList>
            <person name="Escoda L."/>
            <person name="Castresana J."/>
        </authorList>
    </citation>
    <scope>NUCLEOTIDE SEQUENCE</scope>
    <source>
        <strain evidence="2">IBE-C5619</strain>
    </source>
</reference>
<evidence type="ECO:0000256" key="1">
    <source>
        <dbReference type="SAM" id="SignalP"/>
    </source>
</evidence>
<organism evidence="2 3">
    <name type="scientific">Galemys pyrenaicus</name>
    <name type="common">Iberian desman</name>
    <name type="synonym">Pyrenean desman</name>
    <dbReference type="NCBI Taxonomy" id="202257"/>
    <lineage>
        <taxon>Eukaryota</taxon>
        <taxon>Metazoa</taxon>
        <taxon>Chordata</taxon>
        <taxon>Craniata</taxon>
        <taxon>Vertebrata</taxon>
        <taxon>Euteleostomi</taxon>
        <taxon>Mammalia</taxon>
        <taxon>Eutheria</taxon>
        <taxon>Laurasiatheria</taxon>
        <taxon>Eulipotyphla</taxon>
        <taxon>Talpidae</taxon>
        <taxon>Galemys</taxon>
    </lineage>
</organism>
<comment type="caution">
    <text evidence="2">The sequence shown here is derived from an EMBL/GenBank/DDBJ whole genome shotgun (WGS) entry which is preliminary data.</text>
</comment>
<keyword evidence="3" id="KW-1185">Reference proteome</keyword>
<name>A0A8J6APB4_GALPY</name>